<gene>
    <name evidence="2" type="ORF">CONLIGDRAFT_649688</name>
</gene>
<name>A0A1J7I8A2_9PEZI</name>
<dbReference type="AlphaFoldDB" id="A0A1J7I8A2"/>
<sequence length="216" mass="24595">MEVQLQLSVRRAAAASRSCQSSTSLLSPRIPSRQQIRHQATSSRHKRALRVPPHPSFITSESTPKTDHIIFNPPSSEPSIFSTPFKFLPKNDPRRRANLPALFSSLAPAPTTNKLPPLLPFLPTPEQPKVHHLKPEDITEMRRLRAEDPVTNSVIALSNKFGCSKTFVMMCCHAPKEHQEKHRERLAGVRERWGPTRTKAREDRVRRKDMLLRGEL</sequence>
<dbReference type="PANTHER" id="PTHR28266:SF1">
    <property type="entry name" value="LARGE RIBOSOMAL SUBUNIT PROTEIN ML58"/>
    <property type="match status" value="1"/>
</dbReference>
<keyword evidence="3" id="KW-1185">Reference proteome</keyword>
<proteinExistence type="predicted"/>
<accession>A0A1J7I8A2</accession>
<feature type="region of interest" description="Disordered" evidence="1">
    <location>
        <begin position="18"/>
        <end position="66"/>
    </location>
</feature>
<dbReference type="InParanoid" id="A0A1J7I8A2"/>
<dbReference type="InterPro" id="IPR024388">
    <property type="entry name" value="Ribosomal_mL58"/>
</dbReference>
<dbReference type="FunCoup" id="A0A1J7I8A2">
    <property type="interactions" value="128"/>
</dbReference>
<dbReference type="PANTHER" id="PTHR28266">
    <property type="entry name" value="54S RIBOSOMAL PROTEIN L20, MITOCHONDRIAL"/>
    <property type="match status" value="1"/>
</dbReference>
<evidence type="ECO:0000313" key="3">
    <source>
        <dbReference type="Proteomes" id="UP000182658"/>
    </source>
</evidence>
<feature type="compositionally biased region" description="Low complexity" evidence="1">
    <location>
        <begin position="18"/>
        <end position="29"/>
    </location>
</feature>
<dbReference type="GO" id="GO:0005762">
    <property type="term" value="C:mitochondrial large ribosomal subunit"/>
    <property type="evidence" value="ECO:0007669"/>
    <property type="project" value="TreeGrafter"/>
</dbReference>
<dbReference type="Pfam" id="PF12824">
    <property type="entry name" value="MRP-L20"/>
    <property type="match status" value="1"/>
</dbReference>
<reference evidence="2 3" key="1">
    <citation type="submission" date="2016-10" db="EMBL/GenBank/DDBJ databases">
        <title>Draft genome sequence of Coniochaeta ligniaria NRRL30616, a lignocellulolytic fungus for bioabatement of inhibitors in plant biomass hydrolysates.</title>
        <authorList>
            <consortium name="DOE Joint Genome Institute"/>
            <person name="Jimenez D.J."/>
            <person name="Hector R.E."/>
            <person name="Riley R."/>
            <person name="Sun H."/>
            <person name="Grigoriev I.V."/>
            <person name="Van Elsas J.D."/>
            <person name="Nichols N.N."/>
        </authorList>
    </citation>
    <scope>NUCLEOTIDE SEQUENCE [LARGE SCALE GENOMIC DNA]</scope>
    <source>
        <strain evidence="2 3">NRRL 30616</strain>
    </source>
</reference>
<dbReference type="OrthoDB" id="6021263at2759"/>
<organism evidence="2 3">
    <name type="scientific">Coniochaeta ligniaria NRRL 30616</name>
    <dbReference type="NCBI Taxonomy" id="1408157"/>
    <lineage>
        <taxon>Eukaryota</taxon>
        <taxon>Fungi</taxon>
        <taxon>Dikarya</taxon>
        <taxon>Ascomycota</taxon>
        <taxon>Pezizomycotina</taxon>
        <taxon>Sordariomycetes</taxon>
        <taxon>Sordariomycetidae</taxon>
        <taxon>Coniochaetales</taxon>
        <taxon>Coniochaetaceae</taxon>
        <taxon>Coniochaeta</taxon>
    </lineage>
</organism>
<evidence type="ECO:0000313" key="2">
    <source>
        <dbReference type="EMBL" id="OIW23669.1"/>
    </source>
</evidence>
<dbReference type="STRING" id="1408157.A0A1J7I8A2"/>
<dbReference type="GO" id="GO:0003735">
    <property type="term" value="F:structural constituent of ribosome"/>
    <property type="evidence" value="ECO:0007669"/>
    <property type="project" value="TreeGrafter"/>
</dbReference>
<protein>
    <submittedName>
        <fullName evidence="2">Uncharacterized protein</fullName>
    </submittedName>
</protein>
<feature type="compositionally biased region" description="Polar residues" evidence="1">
    <location>
        <begin position="32"/>
        <end position="42"/>
    </location>
</feature>
<dbReference type="Proteomes" id="UP000182658">
    <property type="component" value="Unassembled WGS sequence"/>
</dbReference>
<dbReference type="EMBL" id="KV875106">
    <property type="protein sequence ID" value="OIW23669.1"/>
    <property type="molecule type" value="Genomic_DNA"/>
</dbReference>
<evidence type="ECO:0000256" key="1">
    <source>
        <dbReference type="SAM" id="MobiDB-lite"/>
    </source>
</evidence>